<gene>
    <name evidence="8" type="ORF">A2870_03490</name>
</gene>
<comment type="caution">
    <text evidence="8">The sequence shown here is derived from an EMBL/GenBank/DDBJ whole genome shotgun (WGS) entry which is preliminary data.</text>
</comment>
<dbReference type="EMBL" id="MFAZ01000018">
    <property type="protein sequence ID" value="OGD87186.1"/>
    <property type="molecule type" value="Genomic_DNA"/>
</dbReference>
<keyword evidence="4 6" id="KW-0418">Kinase</keyword>
<dbReference type="GO" id="GO:0006000">
    <property type="term" value="P:fructose metabolic process"/>
    <property type="evidence" value="ECO:0007669"/>
    <property type="project" value="UniProtKB-ARBA"/>
</dbReference>
<reference evidence="8 9" key="1">
    <citation type="journal article" date="2016" name="Nat. Commun.">
        <title>Thousands of microbial genomes shed light on interconnected biogeochemical processes in an aquifer system.</title>
        <authorList>
            <person name="Anantharaman K."/>
            <person name="Brown C.T."/>
            <person name="Hug L.A."/>
            <person name="Sharon I."/>
            <person name="Castelle C.J."/>
            <person name="Probst A.J."/>
            <person name="Thomas B.C."/>
            <person name="Singh A."/>
            <person name="Wilkins M.J."/>
            <person name="Karaoz U."/>
            <person name="Brodie E.L."/>
            <person name="Williams K.H."/>
            <person name="Hubbard S.S."/>
            <person name="Banfield J.F."/>
        </authorList>
    </citation>
    <scope>NUCLEOTIDE SEQUENCE [LARGE SCALE GENOMIC DNA]</scope>
</reference>
<sequence length="317" mass="35181">MPTQPKVTCFGELLIDMISTTIGDLTQTENFLKKFGGAPANTAVGLAKLGTNVSFIGKVGNDPFGHFLKKELENQNVDTSSLVVSDDQRTTLAFVSQTKTGGRDFYFFRGAHETVSEEEVSLPQNTIIFHLGSLTQTNPITQKATQKLINQARKNKALISYDPNLRKNLWDDLILAEKIIRETAKKVDIFKISEEETQFLTNTKDPQKAAKKLFTKNLQALFITLGPKGNYYKTKKYEGFIPTMRVQVVDTTGAGDAFNAGYLHGIYKAQKSISQMTKPELEKILESANVIAALTTTKKGAITAFPGKEELKRYLIT</sequence>
<dbReference type="PRINTS" id="PR00990">
    <property type="entry name" value="RIBOKINASE"/>
</dbReference>
<dbReference type="Proteomes" id="UP000179102">
    <property type="component" value="Unassembled WGS sequence"/>
</dbReference>
<evidence type="ECO:0000313" key="8">
    <source>
        <dbReference type="EMBL" id="OGD87186.1"/>
    </source>
</evidence>
<dbReference type="InterPro" id="IPR002139">
    <property type="entry name" value="Ribo/fructo_kinase"/>
</dbReference>
<evidence type="ECO:0000256" key="5">
    <source>
        <dbReference type="ARBA" id="ARBA00022840"/>
    </source>
</evidence>
<dbReference type="PANTHER" id="PTHR43085:SF1">
    <property type="entry name" value="PSEUDOURIDINE KINASE-RELATED"/>
    <property type="match status" value="1"/>
</dbReference>
<dbReference type="PANTHER" id="PTHR43085">
    <property type="entry name" value="HEXOKINASE FAMILY MEMBER"/>
    <property type="match status" value="1"/>
</dbReference>
<evidence type="ECO:0000256" key="4">
    <source>
        <dbReference type="ARBA" id="ARBA00022777"/>
    </source>
</evidence>
<feature type="domain" description="Carbohydrate kinase PfkB" evidence="7">
    <location>
        <begin position="5"/>
        <end position="305"/>
    </location>
</feature>
<dbReference type="STRING" id="1797711.A2870_03490"/>
<evidence type="ECO:0000256" key="3">
    <source>
        <dbReference type="ARBA" id="ARBA00022741"/>
    </source>
</evidence>
<evidence type="ECO:0000256" key="2">
    <source>
        <dbReference type="ARBA" id="ARBA00022679"/>
    </source>
</evidence>
<evidence type="ECO:0000313" key="9">
    <source>
        <dbReference type="Proteomes" id="UP000179102"/>
    </source>
</evidence>
<dbReference type="PROSITE" id="PS00584">
    <property type="entry name" value="PFKB_KINASES_2"/>
    <property type="match status" value="1"/>
</dbReference>
<proteinExistence type="inferred from homology"/>
<dbReference type="Pfam" id="PF00294">
    <property type="entry name" value="PfkB"/>
    <property type="match status" value="1"/>
</dbReference>
<dbReference type="InterPro" id="IPR050306">
    <property type="entry name" value="PfkB_Carbo_kinase"/>
</dbReference>
<dbReference type="CDD" id="cd01167">
    <property type="entry name" value="bac_FRK"/>
    <property type="match status" value="1"/>
</dbReference>
<protein>
    <recommendedName>
        <fullName evidence="7">Carbohydrate kinase PfkB domain-containing protein</fullName>
    </recommendedName>
</protein>
<dbReference type="InterPro" id="IPR011611">
    <property type="entry name" value="PfkB_dom"/>
</dbReference>
<dbReference type="SUPFAM" id="SSF53613">
    <property type="entry name" value="Ribokinase-like"/>
    <property type="match status" value="1"/>
</dbReference>
<evidence type="ECO:0000256" key="6">
    <source>
        <dbReference type="RuleBase" id="RU003704"/>
    </source>
</evidence>
<dbReference type="GO" id="GO:0005524">
    <property type="term" value="F:ATP binding"/>
    <property type="evidence" value="ECO:0007669"/>
    <property type="project" value="UniProtKB-KW"/>
</dbReference>
<dbReference type="InterPro" id="IPR029056">
    <property type="entry name" value="Ribokinase-like"/>
</dbReference>
<dbReference type="AlphaFoldDB" id="A0A1F5G5N5"/>
<name>A0A1F5G5N5_9BACT</name>
<evidence type="ECO:0000259" key="7">
    <source>
        <dbReference type="Pfam" id="PF00294"/>
    </source>
</evidence>
<dbReference type="GO" id="GO:0008865">
    <property type="term" value="F:fructokinase activity"/>
    <property type="evidence" value="ECO:0007669"/>
    <property type="project" value="UniProtKB-ARBA"/>
</dbReference>
<keyword evidence="2 6" id="KW-0808">Transferase</keyword>
<organism evidence="8 9">
    <name type="scientific">Candidatus Curtissbacteria bacterium RIFCSPHIGHO2_01_FULL_41_11</name>
    <dbReference type="NCBI Taxonomy" id="1797711"/>
    <lineage>
        <taxon>Bacteria</taxon>
        <taxon>Candidatus Curtissiibacteriota</taxon>
    </lineage>
</organism>
<accession>A0A1F5G5N5</accession>
<keyword evidence="3" id="KW-0547">Nucleotide-binding</keyword>
<dbReference type="Gene3D" id="3.40.1190.20">
    <property type="match status" value="1"/>
</dbReference>
<evidence type="ECO:0000256" key="1">
    <source>
        <dbReference type="ARBA" id="ARBA00010688"/>
    </source>
</evidence>
<keyword evidence="5" id="KW-0067">ATP-binding</keyword>
<dbReference type="InterPro" id="IPR002173">
    <property type="entry name" value="Carboh/pur_kinase_PfkB_CS"/>
</dbReference>
<dbReference type="PROSITE" id="PS00583">
    <property type="entry name" value="PFKB_KINASES_1"/>
    <property type="match status" value="1"/>
</dbReference>
<comment type="similarity">
    <text evidence="1 6">Belongs to the carbohydrate kinase PfkB family.</text>
</comment>